<dbReference type="InterPro" id="IPR027038">
    <property type="entry name" value="RanGap"/>
</dbReference>
<dbReference type="GO" id="GO:0006913">
    <property type="term" value="P:nucleocytoplasmic transport"/>
    <property type="evidence" value="ECO:0007669"/>
    <property type="project" value="TreeGrafter"/>
</dbReference>
<evidence type="ECO:0000256" key="2">
    <source>
        <dbReference type="ARBA" id="ARBA00022614"/>
    </source>
</evidence>
<dbReference type="AlphaFoldDB" id="A0A0M0K844"/>
<gene>
    <name evidence="4" type="ORF">Ctob_015296</name>
</gene>
<name>A0A0M0K844_9EUKA</name>
<dbReference type="Proteomes" id="UP000037460">
    <property type="component" value="Unassembled WGS sequence"/>
</dbReference>
<dbReference type="OrthoDB" id="333024at2759"/>
<dbReference type="GO" id="GO:0005634">
    <property type="term" value="C:nucleus"/>
    <property type="evidence" value="ECO:0007669"/>
    <property type="project" value="TreeGrafter"/>
</dbReference>
<dbReference type="GO" id="GO:0005829">
    <property type="term" value="C:cytosol"/>
    <property type="evidence" value="ECO:0007669"/>
    <property type="project" value="TreeGrafter"/>
</dbReference>
<dbReference type="SMART" id="SM00368">
    <property type="entry name" value="LRR_RI"/>
    <property type="match status" value="3"/>
</dbReference>
<evidence type="ECO:0000313" key="4">
    <source>
        <dbReference type="EMBL" id="KOO34787.1"/>
    </source>
</evidence>
<feature type="non-terminal residue" evidence="4">
    <location>
        <position position="340"/>
    </location>
</feature>
<dbReference type="PANTHER" id="PTHR24113:SF12">
    <property type="entry name" value="RAN GTPASE-ACTIVATING PROTEIN 1"/>
    <property type="match status" value="1"/>
</dbReference>
<dbReference type="PANTHER" id="PTHR24113">
    <property type="entry name" value="RAN GTPASE-ACTIVATING PROTEIN 1"/>
    <property type="match status" value="1"/>
</dbReference>
<organism evidence="4 5">
    <name type="scientific">Chrysochromulina tobinii</name>
    <dbReference type="NCBI Taxonomy" id="1460289"/>
    <lineage>
        <taxon>Eukaryota</taxon>
        <taxon>Haptista</taxon>
        <taxon>Haptophyta</taxon>
        <taxon>Prymnesiophyceae</taxon>
        <taxon>Prymnesiales</taxon>
        <taxon>Chrysochromulinaceae</taxon>
        <taxon>Chrysochromulina</taxon>
    </lineage>
</organism>
<comment type="caution">
    <text evidence="4">The sequence shown here is derived from an EMBL/GenBank/DDBJ whole genome shotgun (WGS) entry which is preliminary data.</text>
</comment>
<sequence>MEAALGLVDVATLAELKGVTRSWRALARRVLCSRLCRRDGQPVPTRLDEITDLDVEQLIEAGRPGDAAVAGRMLPGLARLHGYGYVVDVAAVRAADLQNRACNKRRPSLLHGTAKDALNNCISGEGEPPLELTIAAVACAGSGLICGIPVQQLREDSVTELNLSDRGLRGVLTTMLVAYLIPATSVLKSCNLLQNRFDVELAKKLAKIGAEKGIMLSGMTCDQTAADFWDQSLQPADAILIASDLKFMAVVTELDLGSNKIGDEGAKAIAEALKVNAVLTLLRFDDDNIGVDGAKAIAEALKVNAVLTTLYITNNNIGDEGAIAIAEALKVNSGLTFLDL</sequence>
<evidence type="ECO:0000313" key="5">
    <source>
        <dbReference type="Proteomes" id="UP000037460"/>
    </source>
</evidence>
<evidence type="ECO:0000256" key="3">
    <source>
        <dbReference type="ARBA" id="ARBA00022737"/>
    </source>
</evidence>
<dbReference type="InterPro" id="IPR001611">
    <property type="entry name" value="Leu-rich_rpt"/>
</dbReference>
<dbReference type="GO" id="GO:0031267">
    <property type="term" value="F:small GTPase binding"/>
    <property type="evidence" value="ECO:0007669"/>
    <property type="project" value="TreeGrafter"/>
</dbReference>
<keyword evidence="3" id="KW-0677">Repeat</keyword>
<dbReference type="SUPFAM" id="SSF52047">
    <property type="entry name" value="RNI-like"/>
    <property type="match status" value="1"/>
</dbReference>
<dbReference type="Gene3D" id="3.80.10.10">
    <property type="entry name" value="Ribonuclease Inhibitor"/>
    <property type="match status" value="1"/>
</dbReference>
<reference evidence="5" key="1">
    <citation type="journal article" date="2015" name="PLoS Genet.">
        <title>Genome Sequence and Transcriptome Analyses of Chrysochromulina tobin: Metabolic Tools for Enhanced Algal Fitness in the Prominent Order Prymnesiales (Haptophyceae).</title>
        <authorList>
            <person name="Hovde B.T."/>
            <person name="Deodato C.R."/>
            <person name="Hunsperger H.M."/>
            <person name="Ryken S.A."/>
            <person name="Yost W."/>
            <person name="Jha R.K."/>
            <person name="Patterson J."/>
            <person name="Monnat R.J. Jr."/>
            <person name="Barlow S.B."/>
            <person name="Starkenburg S.R."/>
            <person name="Cattolico R.A."/>
        </authorList>
    </citation>
    <scope>NUCLEOTIDE SEQUENCE</scope>
    <source>
        <strain evidence="5">CCMP291</strain>
    </source>
</reference>
<dbReference type="InterPro" id="IPR032675">
    <property type="entry name" value="LRR_dom_sf"/>
</dbReference>
<proteinExistence type="predicted"/>
<evidence type="ECO:0000256" key="1">
    <source>
        <dbReference type="ARBA" id="ARBA00022468"/>
    </source>
</evidence>
<protein>
    <recommendedName>
        <fullName evidence="6">Protein nlrc3</fullName>
    </recommendedName>
</protein>
<dbReference type="GO" id="GO:0005096">
    <property type="term" value="F:GTPase activator activity"/>
    <property type="evidence" value="ECO:0007669"/>
    <property type="project" value="UniProtKB-KW"/>
</dbReference>
<keyword evidence="2" id="KW-0433">Leucine-rich repeat</keyword>
<keyword evidence="1" id="KW-0343">GTPase activation</keyword>
<accession>A0A0M0K844</accession>
<dbReference type="EMBL" id="JWZX01001090">
    <property type="protein sequence ID" value="KOO34787.1"/>
    <property type="molecule type" value="Genomic_DNA"/>
</dbReference>
<evidence type="ECO:0008006" key="6">
    <source>
        <dbReference type="Google" id="ProtNLM"/>
    </source>
</evidence>
<dbReference type="GO" id="GO:0048471">
    <property type="term" value="C:perinuclear region of cytoplasm"/>
    <property type="evidence" value="ECO:0007669"/>
    <property type="project" value="TreeGrafter"/>
</dbReference>
<dbReference type="Pfam" id="PF13516">
    <property type="entry name" value="LRR_6"/>
    <property type="match status" value="2"/>
</dbReference>
<keyword evidence="5" id="KW-1185">Reference proteome</keyword>